<evidence type="ECO:0000313" key="2">
    <source>
        <dbReference type="Proteomes" id="UP000789920"/>
    </source>
</evidence>
<evidence type="ECO:0000313" key="1">
    <source>
        <dbReference type="EMBL" id="CAG8593894.1"/>
    </source>
</evidence>
<keyword evidence="2" id="KW-1185">Reference proteome</keyword>
<reference evidence="1" key="1">
    <citation type="submission" date="2021-06" db="EMBL/GenBank/DDBJ databases">
        <authorList>
            <person name="Kallberg Y."/>
            <person name="Tangrot J."/>
            <person name="Rosling A."/>
        </authorList>
    </citation>
    <scope>NUCLEOTIDE SEQUENCE</scope>
    <source>
        <strain evidence="1">MA461A</strain>
    </source>
</reference>
<protein>
    <submittedName>
        <fullName evidence="1">2510_t:CDS:1</fullName>
    </submittedName>
</protein>
<accession>A0ACA9MI18</accession>
<proteinExistence type="predicted"/>
<name>A0ACA9MI18_9GLOM</name>
<sequence>MSDQPSESNTGGNNPGSNRQQFYCHSCHRAIEPLRAPELTCPHCNDGFVEEIGENDPRDFEHGMSHETDEEYDDNMTFTATGNPPNGNEVVQLIQNMLQSFLQAGGHNNVRVLQTETTMGGGSADIGDGRAPLQGFAQIFARALDGQNNAANIFNLFNLNGDPRDYAWGSTGFDNIISQLMEQQAGRQAPPPATEEIINNIPKTKITKKQVAEEQLGCPVCKDEFIVDEEVLILPCTHSFHKDCITQWLKVNGTCPENNQQNDQNRNNGAGSSSNNQNNGPSTSAFRFTSSSSLPGAYPGSQSNNGQQNRQQDRDNHDSMDLDSEPLD</sequence>
<comment type="caution">
    <text evidence="1">The sequence shown here is derived from an EMBL/GenBank/DDBJ whole genome shotgun (WGS) entry which is preliminary data.</text>
</comment>
<organism evidence="1 2">
    <name type="scientific">Racocetra persica</name>
    <dbReference type="NCBI Taxonomy" id="160502"/>
    <lineage>
        <taxon>Eukaryota</taxon>
        <taxon>Fungi</taxon>
        <taxon>Fungi incertae sedis</taxon>
        <taxon>Mucoromycota</taxon>
        <taxon>Glomeromycotina</taxon>
        <taxon>Glomeromycetes</taxon>
        <taxon>Diversisporales</taxon>
        <taxon>Gigasporaceae</taxon>
        <taxon>Racocetra</taxon>
    </lineage>
</organism>
<dbReference type="EMBL" id="CAJVQC010008534">
    <property type="protein sequence ID" value="CAG8593894.1"/>
    <property type="molecule type" value="Genomic_DNA"/>
</dbReference>
<gene>
    <name evidence="1" type="ORF">RPERSI_LOCUS5651</name>
</gene>
<dbReference type="Proteomes" id="UP000789920">
    <property type="component" value="Unassembled WGS sequence"/>
</dbReference>